<dbReference type="Pfam" id="PF00043">
    <property type="entry name" value="GST_C"/>
    <property type="match status" value="1"/>
</dbReference>
<dbReference type="PROSITE" id="PS50404">
    <property type="entry name" value="GST_NTER"/>
    <property type="match status" value="1"/>
</dbReference>
<sequence length="244" mass="27828">MPKLLIFPHSHFCEKARWALDYKGIGHDAVAIVPGLHLMTVRKIAAESSVPVLVNDDGTVIQGSSAIIDQLDANYPDRQLSPATEEERQACAAIEKTMDVQLGVNIRRILYSSLLDYPAFIRKCFTHSMPSHKKLAYRFLAPKLHKAIYQIYVISPEKVAKAHHEFEIAMDIMAKRIEQKPYLVGDKFSRADLSVAAMLSLLTQPPEHPFPWGDIPDPEAQAFCERYREHSVSLWVNEIYRQYR</sequence>
<dbReference type="InterPro" id="IPR036249">
    <property type="entry name" value="Thioredoxin-like_sf"/>
</dbReference>
<dbReference type="Gene3D" id="1.20.1050.10">
    <property type="match status" value="1"/>
</dbReference>
<protein>
    <recommendedName>
        <fullName evidence="1">GST N-terminal domain-containing protein</fullName>
    </recommendedName>
</protein>
<dbReference type="InterPro" id="IPR004045">
    <property type="entry name" value="Glutathione_S-Trfase_N"/>
</dbReference>
<proteinExistence type="predicted"/>
<dbReference type="InterPro" id="IPR036282">
    <property type="entry name" value="Glutathione-S-Trfase_C_sf"/>
</dbReference>
<evidence type="ECO:0000313" key="2">
    <source>
        <dbReference type="EMBL" id="GAA4086354.1"/>
    </source>
</evidence>
<dbReference type="RefSeq" id="WP_344932364.1">
    <property type="nucleotide sequence ID" value="NZ_BAABDM010000001.1"/>
</dbReference>
<accession>A0ABP7WCX2</accession>
<keyword evidence="3" id="KW-1185">Reference proteome</keyword>
<dbReference type="PANTHER" id="PTHR43968">
    <property type="match status" value="1"/>
</dbReference>
<gene>
    <name evidence="2" type="ORF">GCM10022414_06430</name>
</gene>
<evidence type="ECO:0000313" key="3">
    <source>
        <dbReference type="Proteomes" id="UP001500392"/>
    </source>
</evidence>
<comment type="caution">
    <text evidence="2">The sequence shown here is derived from an EMBL/GenBank/DDBJ whole genome shotgun (WGS) entry which is preliminary data.</text>
</comment>
<dbReference type="SUPFAM" id="SSF52833">
    <property type="entry name" value="Thioredoxin-like"/>
    <property type="match status" value="1"/>
</dbReference>
<dbReference type="InterPro" id="IPR050983">
    <property type="entry name" value="GST_Omega/HSP26"/>
</dbReference>
<dbReference type="CDD" id="cd00299">
    <property type="entry name" value="GST_C_family"/>
    <property type="match status" value="1"/>
</dbReference>
<dbReference type="Pfam" id="PF13417">
    <property type="entry name" value="GST_N_3"/>
    <property type="match status" value="1"/>
</dbReference>
<name>A0ABP7WCX2_9GAMM</name>
<dbReference type="Proteomes" id="UP001500392">
    <property type="component" value="Unassembled WGS sequence"/>
</dbReference>
<organism evidence="2 3">
    <name type="scientific">Zhongshania borealis</name>
    <dbReference type="NCBI Taxonomy" id="889488"/>
    <lineage>
        <taxon>Bacteria</taxon>
        <taxon>Pseudomonadati</taxon>
        <taxon>Pseudomonadota</taxon>
        <taxon>Gammaproteobacteria</taxon>
        <taxon>Cellvibrionales</taxon>
        <taxon>Spongiibacteraceae</taxon>
        <taxon>Zhongshania</taxon>
    </lineage>
</organism>
<dbReference type="Gene3D" id="3.40.30.10">
    <property type="entry name" value="Glutaredoxin"/>
    <property type="match status" value="1"/>
</dbReference>
<evidence type="ECO:0000259" key="1">
    <source>
        <dbReference type="PROSITE" id="PS50404"/>
    </source>
</evidence>
<reference evidence="3" key="1">
    <citation type="journal article" date="2019" name="Int. J. Syst. Evol. Microbiol.">
        <title>The Global Catalogue of Microorganisms (GCM) 10K type strain sequencing project: providing services to taxonomists for standard genome sequencing and annotation.</title>
        <authorList>
            <consortium name="The Broad Institute Genomics Platform"/>
            <consortium name="The Broad Institute Genome Sequencing Center for Infectious Disease"/>
            <person name="Wu L."/>
            <person name="Ma J."/>
        </authorList>
    </citation>
    <scope>NUCLEOTIDE SEQUENCE [LARGE SCALE GENOMIC DNA]</scope>
    <source>
        <strain evidence="3">JCM 17304</strain>
    </source>
</reference>
<dbReference type="InterPro" id="IPR004046">
    <property type="entry name" value="GST_C"/>
</dbReference>
<feature type="domain" description="GST N-terminal" evidence="1">
    <location>
        <begin position="1"/>
        <end position="79"/>
    </location>
</feature>
<dbReference type="EMBL" id="BAABDM010000001">
    <property type="protein sequence ID" value="GAA4086354.1"/>
    <property type="molecule type" value="Genomic_DNA"/>
</dbReference>
<dbReference type="SUPFAM" id="SSF47616">
    <property type="entry name" value="GST C-terminal domain-like"/>
    <property type="match status" value="1"/>
</dbReference>
<dbReference type="PANTHER" id="PTHR43968:SF6">
    <property type="entry name" value="GLUTATHIONE S-TRANSFERASE OMEGA"/>
    <property type="match status" value="1"/>
</dbReference>
<dbReference type="CDD" id="cd00570">
    <property type="entry name" value="GST_N_family"/>
    <property type="match status" value="1"/>
</dbReference>